<evidence type="ECO:0000313" key="1">
    <source>
        <dbReference type="EMBL" id="TFK67286.1"/>
    </source>
</evidence>
<name>A0ACD3AP24_9AGAR</name>
<dbReference type="EMBL" id="ML208380">
    <property type="protein sequence ID" value="TFK67286.1"/>
    <property type="molecule type" value="Genomic_DNA"/>
</dbReference>
<reference evidence="1 2" key="1">
    <citation type="journal article" date="2019" name="Nat. Ecol. Evol.">
        <title>Megaphylogeny resolves global patterns of mushroom evolution.</title>
        <authorList>
            <person name="Varga T."/>
            <person name="Krizsan K."/>
            <person name="Foldi C."/>
            <person name="Dima B."/>
            <person name="Sanchez-Garcia M."/>
            <person name="Sanchez-Ramirez S."/>
            <person name="Szollosi G.J."/>
            <person name="Szarkandi J.G."/>
            <person name="Papp V."/>
            <person name="Albert L."/>
            <person name="Andreopoulos W."/>
            <person name="Angelini C."/>
            <person name="Antonin V."/>
            <person name="Barry K.W."/>
            <person name="Bougher N.L."/>
            <person name="Buchanan P."/>
            <person name="Buyck B."/>
            <person name="Bense V."/>
            <person name="Catcheside P."/>
            <person name="Chovatia M."/>
            <person name="Cooper J."/>
            <person name="Damon W."/>
            <person name="Desjardin D."/>
            <person name="Finy P."/>
            <person name="Geml J."/>
            <person name="Haridas S."/>
            <person name="Hughes K."/>
            <person name="Justo A."/>
            <person name="Karasinski D."/>
            <person name="Kautmanova I."/>
            <person name="Kiss B."/>
            <person name="Kocsube S."/>
            <person name="Kotiranta H."/>
            <person name="LaButti K.M."/>
            <person name="Lechner B.E."/>
            <person name="Liimatainen K."/>
            <person name="Lipzen A."/>
            <person name="Lukacs Z."/>
            <person name="Mihaltcheva S."/>
            <person name="Morgado L.N."/>
            <person name="Niskanen T."/>
            <person name="Noordeloos M.E."/>
            <person name="Ohm R.A."/>
            <person name="Ortiz-Santana B."/>
            <person name="Ovrebo C."/>
            <person name="Racz N."/>
            <person name="Riley R."/>
            <person name="Savchenko A."/>
            <person name="Shiryaev A."/>
            <person name="Soop K."/>
            <person name="Spirin V."/>
            <person name="Szebenyi C."/>
            <person name="Tomsovsky M."/>
            <person name="Tulloss R.E."/>
            <person name="Uehling J."/>
            <person name="Grigoriev I.V."/>
            <person name="Vagvolgyi C."/>
            <person name="Papp T."/>
            <person name="Martin F.M."/>
            <person name="Miettinen O."/>
            <person name="Hibbett D.S."/>
            <person name="Nagy L.G."/>
        </authorList>
    </citation>
    <scope>NUCLEOTIDE SEQUENCE [LARGE SCALE GENOMIC DNA]</scope>
    <source>
        <strain evidence="1 2">NL-1719</strain>
    </source>
</reference>
<dbReference type="Proteomes" id="UP000308600">
    <property type="component" value="Unassembled WGS sequence"/>
</dbReference>
<keyword evidence="2" id="KW-1185">Reference proteome</keyword>
<evidence type="ECO:0000313" key="2">
    <source>
        <dbReference type="Proteomes" id="UP000308600"/>
    </source>
</evidence>
<gene>
    <name evidence="1" type="ORF">BDN72DRAFT_109581</name>
</gene>
<sequence length="128" mass="13514">MSDLDADLYGDLYETDFPGEAPEDAATHTQSEPPPIKKPAGSSAFAEASGSKGSNGTTTPASTTTSGAPSAITSVTSNSYSPPTQKIPTYEQPQTNDYRNGPPRSEGDYQNIPVNERSIRPSEMKDEG</sequence>
<protein>
    <submittedName>
        <fullName evidence="1">Uncharacterized protein</fullName>
    </submittedName>
</protein>
<proteinExistence type="predicted"/>
<organism evidence="1 2">
    <name type="scientific">Pluteus cervinus</name>
    <dbReference type="NCBI Taxonomy" id="181527"/>
    <lineage>
        <taxon>Eukaryota</taxon>
        <taxon>Fungi</taxon>
        <taxon>Dikarya</taxon>
        <taxon>Basidiomycota</taxon>
        <taxon>Agaricomycotina</taxon>
        <taxon>Agaricomycetes</taxon>
        <taxon>Agaricomycetidae</taxon>
        <taxon>Agaricales</taxon>
        <taxon>Pluteineae</taxon>
        <taxon>Pluteaceae</taxon>
        <taxon>Pluteus</taxon>
    </lineage>
</organism>
<accession>A0ACD3AP24</accession>